<evidence type="ECO:0000313" key="3">
    <source>
        <dbReference type="Proteomes" id="UP001492380"/>
    </source>
</evidence>
<feature type="compositionally biased region" description="Acidic residues" evidence="1">
    <location>
        <begin position="487"/>
        <end position="512"/>
    </location>
</feature>
<feature type="compositionally biased region" description="Polar residues" evidence="1">
    <location>
        <begin position="90"/>
        <end position="101"/>
    </location>
</feature>
<protein>
    <submittedName>
        <fullName evidence="2">Uncharacterized protein</fullName>
    </submittedName>
</protein>
<dbReference type="Pfam" id="PF20162">
    <property type="entry name" value="Etd1"/>
    <property type="match status" value="1"/>
</dbReference>
<feature type="region of interest" description="Disordered" evidence="1">
    <location>
        <begin position="260"/>
        <end position="343"/>
    </location>
</feature>
<evidence type="ECO:0000313" key="2">
    <source>
        <dbReference type="EMBL" id="KAK8240038.1"/>
    </source>
</evidence>
<dbReference type="InterPro" id="IPR045342">
    <property type="entry name" value="Etd1"/>
</dbReference>
<feature type="region of interest" description="Disordered" evidence="1">
    <location>
        <begin position="532"/>
        <end position="616"/>
    </location>
</feature>
<feature type="compositionally biased region" description="Polar residues" evidence="1">
    <location>
        <begin position="461"/>
        <end position="472"/>
    </location>
</feature>
<accession>A0ABR1YVH3</accession>
<name>A0ABR1YVH3_9PEZI</name>
<feature type="compositionally biased region" description="Polar residues" evidence="1">
    <location>
        <begin position="32"/>
        <end position="41"/>
    </location>
</feature>
<comment type="caution">
    <text evidence="2">The sequence shown here is derived from an EMBL/GenBank/DDBJ whole genome shotgun (WGS) entry which is preliminary data.</text>
</comment>
<proteinExistence type="predicted"/>
<feature type="region of interest" description="Disordered" evidence="1">
    <location>
        <begin position="733"/>
        <end position="834"/>
    </location>
</feature>
<dbReference type="Proteomes" id="UP001492380">
    <property type="component" value="Unassembled WGS sequence"/>
</dbReference>
<feature type="compositionally biased region" description="Low complexity" evidence="1">
    <location>
        <begin position="197"/>
        <end position="209"/>
    </location>
</feature>
<keyword evidence="3" id="KW-1185">Reference proteome</keyword>
<reference evidence="2 3" key="1">
    <citation type="submission" date="2024-04" db="EMBL/GenBank/DDBJ databases">
        <title>Phyllosticta paracitricarpa is synonymous to the EU quarantine fungus P. citricarpa based on phylogenomic analyses.</title>
        <authorList>
            <consortium name="Lawrence Berkeley National Laboratory"/>
            <person name="Van Ingen-Buijs V.A."/>
            <person name="Van Westerhoven A.C."/>
            <person name="Haridas S."/>
            <person name="Skiadas P."/>
            <person name="Martin F."/>
            <person name="Groenewald J.Z."/>
            <person name="Crous P.W."/>
            <person name="Seidl M.F."/>
        </authorList>
    </citation>
    <scope>NUCLEOTIDE SEQUENCE [LARGE SCALE GENOMIC DNA]</scope>
    <source>
        <strain evidence="2 3">CBS 123374</strain>
    </source>
</reference>
<evidence type="ECO:0000256" key="1">
    <source>
        <dbReference type="SAM" id="MobiDB-lite"/>
    </source>
</evidence>
<feature type="region of interest" description="Disordered" evidence="1">
    <location>
        <begin position="166"/>
        <end position="248"/>
    </location>
</feature>
<feature type="compositionally biased region" description="Polar residues" evidence="1">
    <location>
        <begin position="283"/>
        <end position="303"/>
    </location>
</feature>
<gene>
    <name evidence="2" type="ORF">HDK90DRAFT_411385</name>
</gene>
<feature type="region of interest" description="Disordered" evidence="1">
    <location>
        <begin position="384"/>
        <end position="406"/>
    </location>
</feature>
<feature type="region of interest" description="Disordered" evidence="1">
    <location>
        <begin position="16"/>
        <end position="101"/>
    </location>
</feature>
<feature type="compositionally biased region" description="Low complexity" evidence="1">
    <location>
        <begin position="267"/>
        <end position="278"/>
    </location>
</feature>
<feature type="compositionally biased region" description="Polar residues" evidence="1">
    <location>
        <begin position="315"/>
        <end position="329"/>
    </location>
</feature>
<feature type="compositionally biased region" description="Low complexity" evidence="1">
    <location>
        <begin position="775"/>
        <end position="786"/>
    </location>
</feature>
<feature type="region of interest" description="Disordered" evidence="1">
    <location>
        <begin position="427"/>
        <end position="519"/>
    </location>
</feature>
<organism evidence="2 3">
    <name type="scientific">Phyllosticta capitalensis</name>
    <dbReference type="NCBI Taxonomy" id="121624"/>
    <lineage>
        <taxon>Eukaryota</taxon>
        <taxon>Fungi</taxon>
        <taxon>Dikarya</taxon>
        <taxon>Ascomycota</taxon>
        <taxon>Pezizomycotina</taxon>
        <taxon>Dothideomycetes</taxon>
        <taxon>Dothideomycetes incertae sedis</taxon>
        <taxon>Botryosphaeriales</taxon>
        <taxon>Phyllostictaceae</taxon>
        <taxon>Phyllosticta</taxon>
    </lineage>
</organism>
<dbReference type="EMBL" id="JBBWRZ010000003">
    <property type="protein sequence ID" value="KAK8240038.1"/>
    <property type="molecule type" value="Genomic_DNA"/>
</dbReference>
<feature type="compositionally biased region" description="Polar residues" evidence="1">
    <location>
        <begin position="796"/>
        <end position="810"/>
    </location>
</feature>
<feature type="compositionally biased region" description="Low complexity" evidence="1">
    <location>
        <begin position="18"/>
        <end position="31"/>
    </location>
</feature>
<sequence length="961" mass="103597">MRLKPSWVKRLSLVSLAPSSTRTDSPTPSQSNGSVTFSHDGSTAPIIGSKSPAPLPPNKLVKRSTSVRQPGGLERSTTTSSKTTLRRPATSHQRSQTWGQQRLRTDVYADQQPERWKQYFSGRATTVGKKQARVITRIVAPSDKYNALQAPTLVLANAVAAPSLEMDDATSQAGDSDDARSPGQSPAAGEGAPLSIPTATAAAETPAEALAGSETGQGADRPSRFFSKSVPQQQQQQQEHTVQTPRRRVVRAVGRLHATVARANHHAPSSATPTPSESPETDLTLNTHPTFTAQPRPNASFDSTRPHSLRRDSRSVSNASNSIPSTRIPPQTPTSPLIPGRPSRYSIAASEHASTLVGSDDRLAFSDDSEFDFQSDTVFDSMRTRGTRASSGAPAPGIETIFDESPRSIKSKVSPLRDLLPKGVFPQLINPDISEEEESQSTPVRSRTSDKGLRESVTPVPRTNSISGLASTPSPPKGLRLPSFSWDDGDADEDSLWSIDDNDSSMWDDPDDSIPQMGLATPLSLKRSNPILIAAGPSPAPRASTDTHDRDTKSSIFDWSEPGPERGQGNRTPPRPSTVHGKKDAQNRGGRPVGRRAPSGLHARSQSVPVVPDLAGKRDTMTNNKFSTWATSKGATEDWNDDFDFSVPEEESNGIGGGVLEVPKTIVVPPSIRAQQPTMRANIGLLREWFTLIGELKELRVRATTLNILEGPFTDLWQEVDAMIDLADQEVDDPLIPSLSPPSSPGFDADAFEEASTPASNRARGRSNLHRRDSIGSGASSSAAISVGAHRRKSILPTNASEDVFSSPSPTRRPPQETPHATPSGRPRKNSEAVARSVIEALQQRRNTATSAPAQSTQPGKKVPFDTATLKHIVPYVNGLMRKVKEALRETERLYSSPVQTPRGDEGEASFSSFFCTEVPEESPSSRCTQPRSRINLAAEAFQAPKDTDVVAQQLRSLTVV</sequence>